<dbReference type="Proteomes" id="UP001732700">
    <property type="component" value="Chromosome 6D"/>
</dbReference>
<proteinExistence type="predicted"/>
<dbReference type="EnsemblPlants" id="AVESA.00010b.r2.6DG1183200.1">
    <property type="protein sequence ID" value="AVESA.00010b.r2.6DG1183200.1.CDS.1"/>
    <property type="gene ID" value="AVESA.00010b.r2.6DG1183200"/>
</dbReference>
<evidence type="ECO:0000313" key="1">
    <source>
        <dbReference type="EnsemblPlants" id="AVESA.00010b.r2.6DG1183200.1.CDS.1"/>
    </source>
</evidence>
<evidence type="ECO:0000313" key="2">
    <source>
        <dbReference type="Proteomes" id="UP001732700"/>
    </source>
</evidence>
<sequence>MAGIKDVAAMATTTRPKSVARRLWRVVRAVLYMLRRGVLPSGRKLAMDLSLLLRRGKIAGKALGGLVSFHHHHHHHSGGGGLSSSARSSFSSCRALDPALAVHEPSRSRREVEFSCSNTPFSAAAKSRHHHHRDVDEAASWYYDNNYYDAADVAKVFEMLNDNGHLFDDDDALVALASATTTPSPAPWSSRRQQRVTDSPFGATDSDSAGEQQQVDRKADEFIRRFYEQLRAQKSRAATPDSYGYAAGSYTAEHSPRPVAAGIA</sequence>
<reference evidence="1" key="2">
    <citation type="submission" date="2025-09" db="UniProtKB">
        <authorList>
            <consortium name="EnsemblPlants"/>
        </authorList>
    </citation>
    <scope>IDENTIFICATION</scope>
</reference>
<keyword evidence="2" id="KW-1185">Reference proteome</keyword>
<reference evidence="1" key="1">
    <citation type="submission" date="2021-05" db="EMBL/GenBank/DDBJ databases">
        <authorList>
            <person name="Scholz U."/>
            <person name="Mascher M."/>
            <person name="Fiebig A."/>
        </authorList>
    </citation>
    <scope>NUCLEOTIDE SEQUENCE [LARGE SCALE GENOMIC DNA]</scope>
</reference>
<accession>A0ACD5ZP61</accession>
<organism evidence="1 2">
    <name type="scientific">Avena sativa</name>
    <name type="common">Oat</name>
    <dbReference type="NCBI Taxonomy" id="4498"/>
    <lineage>
        <taxon>Eukaryota</taxon>
        <taxon>Viridiplantae</taxon>
        <taxon>Streptophyta</taxon>
        <taxon>Embryophyta</taxon>
        <taxon>Tracheophyta</taxon>
        <taxon>Spermatophyta</taxon>
        <taxon>Magnoliopsida</taxon>
        <taxon>Liliopsida</taxon>
        <taxon>Poales</taxon>
        <taxon>Poaceae</taxon>
        <taxon>BOP clade</taxon>
        <taxon>Pooideae</taxon>
        <taxon>Poodae</taxon>
        <taxon>Poeae</taxon>
        <taxon>Poeae Chloroplast Group 1 (Aveneae type)</taxon>
        <taxon>Aveninae</taxon>
        <taxon>Avena</taxon>
    </lineage>
</organism>
<name>A0ACD5ZP61_AVESA</name>
<protein>
    <submittedName>
        <fullName evidence="1">Uncharacterized protein</fullName>
    </submittedName>
</protein>